<dbReference type="RefSeq" id="XP_074206192.1">
    <property type="nucleotide sequence ID" value="XM_074350091.1"/>
</dbReference>
<keyword evidence="1" id="KW-1185">Reference proteome</keyword>
<evidence type="ECO:0000313" key="2">
    <source>
        <dbReference type="RefSeq" id="XP_074206192.1"/>
    </source>
</evidence>
<proteinExistence type="predicted"/>
<gene>
    <name evidence="2" type="primary">LOC141574629</name>
</gene>
<sequence length="452" mass="49549">MATRLQVCEATRPAPGATGANPRACAARPRPGALLSGAPPSARPTVSGGGCSGGGAVPLGGAALAERRPRNFVSSAGAAGARPEVVRGQVLDEGPRCSNLRPRRGLPRRRVLGANALLFLSVNMYGVFVRILAGRSQRKALLQARNCIEDRLRLEDENEKQVVETNLVAFDCHWIIINEEINDLDVQELVRRSIGRLTIIGQTFPVPQNISQRCFRGSHRISSTLCDPEDPFAQNVEARLLMSLLPRNVIVEMKEDFLRPPERIFHQIFIQRHDNMSPPLHGLMKSVLLLGTLPPPYEEGRASLPKRWGSTSSQRQAADTCCWQPQAGIQAPDVRSHCCSLVTRSPLFLPPLSALQPGPSPAWPYSPPDPGMSRPGPRLPAQPVELWRPHQLGRGARPLPRAHYGFSIRCCCCCCCCLGPSQVWLRRWMCVLWWAVPHAGAGQVLRVLLGSL</sequence>
<protein>
    <submittedName>
        <fullName evidence="2">Uncharacterized protein LOC141574629 isoform X1</fullName>
    </submittedName>
</protein>
<accession>A0AC58P827</accession>
<evidence type="ECO:0000313" key="1">
    <source>
        <dbReference type="Proteomes" id="UP001732780"/>
    </source>
</evidence>
<name>A0AC58P827_CAMBA</name>
<organism evidence="1 2">
    <name type="scientific">Camelus bactrianus</name>
    <name type="common">Bactrian camel</name>
    <dbReference type="NCBI Taxonomy" id="9837"/>
    <lineage>
        <taxon>Eukaryota</taxon>
        <taxon>Metazoa</taxon>
        <taxon>Chordata</taxon>
        <taxon>Craniata</taxon>
        <taxon>Vertebrata</taxon>
        <taxon>Euteleostomi</taxon>
        <taxon>Mammalia</taxon>
        <taxon>Eutheria</taxon>
        <taxon>Laurasiatheria</taxon>
        <taxon>Artiodactyla</taxon>
        <taxon>Tylopoda</taxon>
        <taxon>Camelidae</taxon>
        <taxon>Camelus</taxon>
    </lineage>
</organism>
<reference evidence="2" key="1">
    <citation type="submission" date="2025-08" db="UniProtKB">
        <authorList>
            <consortium name="RefSeq"/>
        </authorList>
    </citation>
    <scope>IDENTIFICATION</scope>
    <source>
        <tissue evidence="2">Blood</tissue>
    </source>
</reference>
<dbReference type="Proteomes" id="UP001732780">
    <property type="component" value="Chromosome 22"/>
</dbReference>